<dbReference type="RefSeq" id="WP_145434758.1">
    <property type="nucleotide sequence ID" value="NZ_CP036339.1"/>
</dbReference>
<evidence type="ECO:0000313" key="2">
    <source>
        <dbReference type="Proteomes" id="UP000317909"/>
    </source>
</evidence>
<gene>
    <name evidence="1" type="ORF">I41_42650</name>
</gene>
<name>A0A517U353_9BACT</name>
<sequence>MSIFCQIDDKFVPLYRVMWIAATPHFCGDEECQREGFYEIRLEQDESVWAKSEERDKMLAQIEAWQGDPGIEEEGDEEPW</sequence>
<dbReference type="OrthoDB" id="291034at2"/>
<evidence type="ECO:0000313" key="1">
    <source>
        <dbReference type="EMBL" id="QDT75056.1"/>
    </source>
</evidence>
<keyword evidence="2" id="KW-1185">Reference proteome</keyword>
<accession>A0A517U353</accession>
<dbReference type="KEGG" id="llh:I41_42650"/>
<reference evidence="1 2" key="1">
    <citation type="submission" date="2019-02" db="EMBL/GenBank/DDBJ databases">
        <title>Deep-cultivation of Planctomycetes and their phenomic and genomic characterization uncovers novel biology.</title>
        <authorList>
            <person name="Wiegand S."/>
            <person name="Jogler M."/>
            <person name="Boedeker C."/>
            <person name="Pinto D."/>
            <person name="Vollmers J."/>
            <person name="Rivas-Marin E."/>
            <person name="Kohn T."/>
            <person name="Peeters S.H."/>
            <person name="Heuer A."/>
            <person name="Rast P."/>
            <person name="Oberbeckmann S."/>
            <person name="Bunk B."/>
            <person name="Jeske O."/>
            <person name="Meyerdierks A."/>
            <person name="Storesund J.E."/>
            <person name="Kallscheuer N."/>
            <person name="Luecker S."/>
            <person name="Lage O.M."/>
            <person name="Pohl T."/>
            <person name="Merkel B.J."/>
            <person name="Hornburger P."/>
            <person name="Mueller R.-W."/>
            <person name="Bruemmer F."/>
            <person name="Labrenz M."/>
            <person name="Spormann A.M."/>
            <person name="Op den Camp H."/>
            <person name="Overmann J."/>
            <person name="Amann R."/>
            <person name="Jetten M.S.M."/>
            <person name="Mascher T."/>
            <person name="Medema M.H."/>
            <person name="Devos D.P."/>
            <person name="Kaster A.-K."/>
            <person name="Ovreas L."/>
            <person name="Rohde M."/>
            <person name="Galperin M.Y."/>
            <person name="Jogler C."/>
        </authorList>
    </citation>
    <scope>NUCLEOTIDE SEQUENCE [LARGE SCALE GENOMIC DNA]</scope>
    <source>
        <strain evidence="1 2">I41</strain>
    </source>
</reference>
<protein>
    <submittedName>
        <fullName evidence="1">Uncharacterized protein</fullName>
    </submittedName>
</protein>
<proteinExistence type="predicted"/>
<dbReference type="AlphaFoldDB" id="A0A517U353"/>
<dbReference type="Proteomes" id="UP000317909">
    <property type="component" value="Chromosome"/>
</dbReference>
<dbReference type="EMBL" id="CP036339">
    <property type="protein sequence ID" value="QDT75056.1"/>
    <property type="molecule type" value="Genomic_DNA"/>
</dbReference>
<organism evidence="1 2">
    <name type="scientific">Lacipirellula limnantheis</name>
    <dbReference type="NCBI Taxonomy" id="2528024"/>
    <lineage>
        <taxon>Bacteria</taxon>
        <taxon>Pseudomonadati</taxon>
        <taxon>Planctomycetota</taxon>
        <taxon>Planctomycetia</taxon>
        <taxon>Pirellulales</taxon>
        <taxon>Lacipirellulaceae</taxon>
        <taxon>Lacipirellula</taxon>
    </lineage>
</organism>